<evidence type="ECO:0000313" key="1">
    <source>
        <dbReference type="EMBL" id="OGZ93902.1"/>
    </source>
</evidence>
<protein>
    <submittedName>
        <fullName evidence="1">Uncharacterized protein</fullName>
    </submittedName>
</protein>
<accession>A0A1G2K3A3</accession>
<gene>
    <name evidence="1" type="ORF">A2633_05300</name>
</gene>
<name>A0A1G2K3A3_9BACT</name>
<dbReference type="Proteomes" id="UP000177152">
    <property type="component" value="Unassembled WGS sequence"/>
</dbReference>
<dbReference type="AlphaFoldDB" id="A0A1G2K3A3"/>
<comment type="caution">
    <text evidence="1">The sequence shown here is derived from an EMBL/GenBank/DDBJ whole genome shotgun (WGS) entry which is preliminary data.</text>
</comment>
<sequence length="200" mass="22821">MGYEGQNFNEPPPLTSRSKEELFKLFSAEEIETVRRMVSEEVMKNLRGETPLRGVELSGEERTLLSKMSSEIRKAARNNEELERQGRQTVVSVEFNLTPESQAVWQGLIDKMSLPMLRANAEHKPEKASAKPPLSPIEKAFLQAGETARKGAKEKFREYDERIRAAMKGTPLKPGDTVEGLKKDFRFFTRKEWDEGFKGD</sequence>
<organism evidence="1 2">
    <name type="scientific">Candidatus Sungbacteria bacterium RIFCSPHIGHO2_01_FULL_47_32</name>
    <dbReference type="NCBI Taxonomy" id="1802264"/>
    <lineage>
        <taxon>Bacteria</taxon>
        <taxon>Candidatus Sungiibacteriota</taxon>
    </lineage>
</organism>
<dbReference type="EMBL" id="MHQC01000047">
    <property type="protein sequence ID" value="OGZ93902.1"/>
    <property type="molecule type" value="Genomic_DNA"/>
</dbReference>
<evidence type="ECO:0000313" key="2">
    <source>
        <dbReference type="Proteomes" id="UP000177152"/>
    </source>
</evidence>
<reference evidence="1 2" key="1">
    <citation type="journal article" date="2016" name="Nat. Commun.">
        <title>Thousands of microbial genomes shed light on interconnected biogeochemical processes in an aquifer system.</title>
        <authorList>
            <person name="Anantharaman K."/>
            <person name="Brown C.T."/>
            <person name="Hug L.A."/>
            <person name="Sharon I."/>
            <person name="Castelle C.J."/>
            <person name="Probst A.J."/>
            <person name="Thomas B.C."/>
            <person name="Singh A."/>
            <person name="Wilkins M.J."/>
            <person name="Karaoz U."/>
            <person name="Brodie E.L."/>
            <person name="Williams K.H."/>
            <person name="Hubbard S.S."/>
            <person name="Banfield J.F."/>
        </authorList>
    </citation>
    <scope>NUCLEOTIDE SEQUENCE [LARGE SCALE GENOMIC DNA]</scope>
</reference>
<proteinExistence type="predicted"/>